<evidence type="ECO:0000256" key="5">
    <source>
        <dbReference type="ARBA" id="ARBA00023136"/>
    </source>
</evidence>
<evidence type="ECO:0000259" key="7">
    <source>
        <dbReference type="PROSITE" id="PS50913"/>
    </source>
</evidence>
<dbReference type="GO" id="GO:0005794">
    <property type="term" value="C:Golgi apparatus"/>
    <property type="evidence" value="ECO:0007669"/>
    <property type="project" value="TreeGrafter"/>
</dbReference>
<keyword evidence="5" id="KW-0472">Membrane</keyword>
<evidence type="ECO:0000256" key="2">
    <source>
        <dbReference type="ARBA" id="ARBA00004496"/>
    </source>
</evidence>
<evidence type="ECO:0000256" key="1">
    <source>
        <dbReference type="ARBA" id="ARBA00004184"/>
    </source>
</evidence>
<dbReference type="PANTHER" id="PTHR23157">
    <property type="entry name" value="GRIP AND COILED-COIL DOMAIN-CONTAINING PROTEIN 1"/>
    <property type="match status" value="1"/>
</dbReference>
<comment type="subcellular location">
    <subcellularLocation>
        <location evidence="2">Cytoplasm</location>
    </subcellularLocation>
    <subcellularLocation>
        <location evidence="1">Endomembrane system</location>
        <topology evidence="1">Peripheral membrane protein</topology>
    </subcellularLocation>
</comment>
<dbReference type="PANTHER" id="PTHR23157:SF25">
    <property type="entry name" value="GRIP AND COILED-COIL DOMAIN-CONTAINING PROTEIN 1"/>
    <property type="match status" value="1"/>
</dbReference>
<proteinExistence type="evidence at transcript level"/>
<dbReference type="EMBL" id="IAAA01015014">
    <property type="protein sequence ID" value="LAA04351.1"/>
    <property type="molecule type" value="mRNA"/>
</dbReference>
<keyword evidence="4 6" id="KW-0175">Coiled coil</keyword>
<dbReference type="EMBL" id="IAAA01015013">
    <property type="protein sequence ID" value="LAA04348.1"/>
    <property type="molecule type" value="mRNA"/>
</dbReference>
<reference evidence="8" key="1">
    <citation type="journal article" date="2016" name="Mol. Ecol. Resour.">
        <title>Evaluation of the impact of RNA preservation methods of spiders for de novo transcriptome assembly.</title>
        <authorList>
            <person name="Kono N."/>
            <person name="Nakamura H."/>
            <person name="Ito Y."/>
            <person name="Tomita M."/>
            <person name="Arakawa K."/>
        </authorList>
    </citation>
    <scope>NUCLEOTIDE SEQUENCE</scope>
    <source>
        <tissue evidence="8">Whole body</tissue>
    </source>
</reference>
<feature type="coiled-coil region" evidence="6">
    <location>
        <begin position="570"/>
        <end position="615"/>
    </location>
</feature>
<sequence>MEKKNKRELLSIIEDQDKNLLKYKSRLHDIIGSYKNLLAEKETLQNSIKTLTEASVVISTDETSENNENDLSSEKKNELCIQNLKSSLGALTIERARIENELKTDRKKILQQKEDLEKKLVDSENKYFLEKEKCDKLIVELRRKISDQQRERDKEQQDHVLMLKELQNVLANERAMKEKLEQQISELLQKFSGKLSEKKITEYERTFDDLRAELKSTRENLNAARNEVKKKEILILKMQEEIHEMKSQYQSKINEEKLRADTAEEKLGMLVFVKEERIANLESRVSELSCIIGDHDKIKLQDQITIEKLKARISQLQNECAAFSSHISTDDSKLLEFRQFTEVKDTVQRPRTHSEPLYVNTDNSHTEENLHLHCLVEISELKKELEQYKAKCESVLRERYNKSSAALLSDAKAGKEIKELKSKVAHMQDQLQSCKSQLKLNEEYHSKITSNLEKACEDLKLIHKQEIVQIEASGKAHLIELEHQIQKQRERTLLLLEEKDKEIGHLKSSFLSSFIQKEKKPDGDVAEHVELSAIDQEAATNILSHSLISSKKDGHILHYVQELARKDVEISNLRQSRIQSESNVRKLEQALSTIKEKYFDEVDALKSRIKLLESTQDQEGTNVEYLKNVVLRFLKCNDYNSRKHMINAIATVLHFTTNEIQDVKGYI</sequence>
<evidence type="ECO:0000313" key="8">
    <source>
        <dbReference type="EMBL" id="LAA04348.1"/>
    </source>
</evidence>
<dbReference type="InterPro" id="IPR051952">
    <property type="entry name" value="Golgi-autophagy_related"/>
</dbReference>
<feature type="coiled-coil region" evidence="6">
    <location>
        <begin position="378"/>
        <end position="437"/>
    </location>
</feature>
<evidence type="ECO:0000256" key="3">
    <source>
        <dbReference type="ARBA" id="ARBA00022490"/>
    </source>
</evidence>
<name>A0A2L2Y874_PARTP</name>
<feature type="coiled-coil region" evidence="6">
    <location>
        <begin position="81"/>
        <end position="266"/>
    </location>
</feature>
<dbReference type="AlphaFoldDB" id="A0A2L2Y874"/>
<organism evidence="8">
    <name type="scientific">Parasteatoda tepidariorum</name>
    <name type="common">Common house spider</name>
    <name type="synonym">Achaearanea tepidariorum</name>
    <dbReference type="NCBI Taxonomy" id="114398"/>
    <lineage>
        <taxon>Eukaryota</taxon>
        <taxon>Metazoa</taxon>
        <taxon>Ecdysozoa</taxon>
        <taxon>Arthropoda</taxon>
        <taxon>Chelicerata</taxon>
        <taxon>Arachnida</taxon>
        <taxon>Araneae</taxon>
        <taxon>Araneomorphae</taxon>
        <taxon>Entelegynae</taxon>
        <taxon>Araneoidea</taxon>
        <taxon>Theridiidae</taxon>
        <taxon>Parasteatoda</taxon>
    </lineage>
</organism>
<dbReference type="Gene3D" id="1.10.220.60">
    <property type="entry name" value="GRIP domain"/>
    <property type="match status" value="1"/>
</dbReference>
<dbReference type="InterPro" id="IPR000237">
    <property type="entry name" value="GRIP_dom"/>
</dbReference>
<dbReference type="Pfam" id="PF01465">
    <property type="entry name" value="GRIP"/>
    <property type="match status" value="1"/>
</dbReference>
<feature type="coiled-coil region" evidence="6">
    <location>
        <begin position="299"/>
        <end position="326"/>
    </location>
</feature>
<dbReference type="SMART" id="SM00755">
    <property type="entry name" value="Grip"/>
    <property type="match status" value="1"/>
</dbReference>
<accession>A0A2L2Y874</accession>
<evidence type="ECO:0000256" key="6">
    <source>
        <dbReference type="SAM" id="Coils"/>
    </source>
</evidence>
<protein>
    <submittedName>
        <fullName evidence="8">GRIP and coiled-coil domain-containing protein 1</fullName>
    </submittedName>
</protein>
<dbReference type="EMBL" id="IAAA01015012">
    <property type="protein sequence ID" value="LAA04344.1"/>
    <property type="molecule type" value="mRNA"/>
</dbReference>
<dbReference type="PROSITE" id="PS50913">
    <property type="entry name" value="GRIP"/>
    <property type="match status" value="1"/>
</dbReference>
<evidence type="ECO:0000256" key="4">
    <source>
        <dbReference type="ARBA" id="ARBA00023054"/>
    </source>
</evidence>
<feature type="domain" description="GRIP" evidence="7">
    <location>
        <begin position="616"/>
        <end position="666"/>
    </location>
</feature>
<dbReference type="OrthoDB" id="9898580at2759"/>
<keyword evidence="3" id="KW-0963">Cytoplasm</keyword>